<protein>
    <submittedName>
        <fullName evidence="1">(thale cress) hypothetical protein</fullName>
    </submittedName>
</protein>
<sequence>MYDPSRLESEEARERESFFADPPCLLLAHRISPSRSIRLAVDGISMEQRLG</sequence>
<evidence type="ECO:0000313" key="1">
    <source>
        <dbReference type="EMBL" id="CAD5314402.1"/>
    </source>
</evidence>
<organism evidence="1 2">
    <name type="scientific">Arabidopsis thaliana</name>
    <name type="common">Mouse-ear cress</name>
    <dbReference type="NCBI Taxonomy" id="3702"/>
    <lineage>
        <taxon>Eukaryota</taxon>
        <taxon>Viridiplantae</taxon>
        <taxon>Streptophyta</taxon>
        <taxon>Embryophyta</taxon>
        <taxon>Tracheophyta</taxon>
        <taxon>Spermatophyta</taxon>
        <taxon>Magnoliopsida</taxon>
        <taxon>eudicotyledons</taxon>
        <taxon>Gunneridae</taxon>
        <taxon>Pentapetalae</taxon>
        <taxon>rosids</taxon>
        <taxon>malvids</taxon>
        <taxon>Brassicales</taxon>
        <taxon>Brassicaceae</taxon>
        <taxon>Camelineae</taxon>
        <taxon>Arabidopsis</taxon>
    </lineage>
</organism>
<evidence type="ECO:0000313" key="2">
    <source>
        <dbReference type="Proteomes" id="UP000516314"/>
    </source>
</evidence>
<dbReference type="EMBL" id="LR881466">
    <property type="protein sequence ID" value="CAD5314402.1"/>
    <property type="molecule type" value="Genomic_DNA"/>
</dbReference>
<name>A0A7G2DYA9_ARATH</name>
<gene>
    <name evidence="1" type="ORF">AT9943_LOCUS2840</name>
</gene>
<dbReference type="Proteomes" id="UP000516314">
    <property type="component" value="Chromosome 1"/>
</dbReference>
<proteinExistence type="predicted"/>
<reference evidence="1 2" key="1">
    <citation type="submission" date="2020-09" db="EMBL/GenBank/DDBJ databases">
        <authorList>
            <person name="Ashkenazy H."/>
        </authorList>
    </citation>
    <scope>NUCLEOTIDE SEQUENCE [LARGE SCALE GENOMIC DNA]</scope>
    <source>
        <strain evidence="2">cv. Cdm-0</strain>
    </source>
</reference>
<dbReference type="AlphaFoldDB" id="A0A7G2DYA9"/>
<accession>A0A7G2DYA9</accession>